<gene>
    <name evidence="2" type="ORF">SAMN06265379_106190</name>
</gene>
<proteinExistence type="predicted"/>
<keyword evidence="1" id="KW-0812">Transmembrane</keyword>
<accession>A0A521DUH2</accession>
<dbReference type="Proteomes" id="UP000319040">
    <property type="component" value="Unassembled WGS sequence"/>
</dbReference>
<evidence type="ECO:0000313" key="2">
    <source>
        <dbReference type="EMBL" id="SMO75347.1"/>
    </source>
</evidence>
<evidence type="ECO:0000256" key="1">
    <source>
        <dbReference type="SAM" id="Phobius"/>
    </source>
</evidence>
<reference evidence="2 3" key="1">
    <citation type="submission" date="2017-05" db="EMBL/GenBank/DDBJ databases">
        <authorList>
            <person name="Varghese N."/>
            <person name="Submissions S."/>
        </authorList>
    </citation>
    <scope>NUCLEOTIDE SEQUENCE [LARGE SCALE GENOMIC DNA]</scope>
    <source>
        <strain evidence="2 3">DSM 27040</strain>
    </source>
</reference>
<keyword evidence="1" id="KW-1133">Transmembrane helix</keyword>
<name>A0A521DUH2_SACCC</name>
<feature type="transmembrane region" description="Helical" evidence="1">
    <location>
        <begin position="15"/>
        <end position="38"/>
    </location>
</feature>
<sequence>MKKNEVASWFVKKKLILLAFNPLIIIFVSTHSLGLGLVKD</sequence>
<dbReference type="AlphaFoldDB" id="A0A521DUH2"/>
<evidence type="ECO:0000313" key="3">
    <source>
        <dbReference type="Proteomes" id="UP000319040"/>
    </source>
</evidence>
<dbReference type="EMBL" id="FXTB01000006">
    <property type="protein sequence ID" value="SMO75347.1"/>
    <property type="molecule type" value="Genomic_DNA"/>
</dbReference>
<keyword evidence="3" id="KW-1185">Reference proteome</keyword>
<keyword evidence="1" id="KW-0472">Membrane</keyword>
<organism evidence="2 3">
    <name type="scientific">Saccharicrinis carchari</name>
    <dbReference type="NCBI Taxonomy" id="1168039"/>
    <lineage>
        <taxon>Bacteria</taxon>
        <taxon>Pseudomonadati</taxon>
        <taxon>Bacteroidota</taxon>
        <taxon>Bacteroidia</taxon>
        <taxon>Marinilabiliales</taxon>
        <taxon>Marinilabiliaceae</taxon>
        <taxon>Saccharicrinis</taxon>
    </lineage>
</organism>
<protein>
    <submittedName>
        <fullName evidence="2">Uncharacterized protein</fullName>
    </submittedName>
</protein>